<dbReference type="EMBL" id="CP036263">
    <property type="protein sequence ID" value="QDS98058.1"/>
    <property type="molecule type" value="Genomic_DNA"/>
</dbReference>
<evidence type="ECO:0000313" key="2">
    <source>
        <dbReference type="Proteomes" id="UP000319852"/>
    </source>
</evidence>
<dbReference type="KEGG" id="amob:HG15A2_13290"/>
<dbReference type="Proteomes" id="UP000319852">
    <property type="component" value="Chromosome"/>
</dbReference>
<organism evidence="1 2">
    <name type="scientific">Adhaeretor mobilis</name>
    <dbReference type="NCBI Taxonomy" id="1930276"/>
    <lineage>
        <taxon>Bacteria</taxon>
        <taxon>Pseudomonadati</taxon>
        <taxon>Planctomycetota</taxon>
        <taxon>Planctomycetia</taxon>
        <taxon>Pirellulales</taxon>
        <taxon>Lacipirellulaceae</taxon>
        <taxon>Adhaeretor</taxon>
    </lineage>
</organism>
<reference evidence="1 2" key="1">
    <citation type="submission" date="2019-02" db="EMBL/GenBank/DDBJ databases">
        <title>Deep-cultivation of Planctomycetes and their phenomic and genomic characterization uncovers novel biology.</title>
        <authorList>
            <person name="Wiegand S."/>
            <person name="Jogler M."/>
            <person name="Boedeker C."/>
            <person name="Pinto D."/>
            <person name="Vollmers J."/>
            <person name="Rivas-Marin E."/>
            <person name="Kohn T."/>
            <person name="Peeters S.H."/>
            <person name="Heuer A."/>
            <person name="Rast P."/>
            <person name="Oberbeckmann S."/>
            <person name="Bunk B."/>
            <person name="Jeske O."/>
            <person name="Meyerdierks A."/>
            <person name="Storesund J.E."/>
            <person name="Kallscheuer N."/>
            <person name="Luecker S."/>
            <person name="Lage O.M."/>
            <person name="Pohl T."/>
            <person name="Merkel B.J."/>
            <person name="Hornburger P."/>
            <person name="Mueller R.-W."/>
            <person name="Bruemmer F."/>
            <person name="Labrenz M."/>
            <person name="Spormann A.M."/>
            <person name="Op den Camp H."/>
            <person name="Overmann J."/>
            <person name="Amann R."/>
            <person name="Jetten M.S.M."/>
            <person name="Mascher T."/>
            <person name="Medema M.H."/>
            <person name="Devos D.P."/>
            <person name="Kaster A.-K."/>
            <person name="Ovreas L."/>
            <person name="Rohde M."/>
            <person name="Galperin M.Y."/>
            <person name="Jogler C."/>
        </authorList>
    </citation>
    <scope>NUCLEOTIDE SEQUENCE [LARGE SCALE GENOMIC DNA]</scope>
    <source>
        <strain evidence="1 2">HG15A2</strain>
    </source>
</reference>
<dbReference type="AlphaFoldDB" id="A0A517MT58"/>
<sequence>MKSTKGSTTAWLLLPVQACCGMVCHFPPLEWLTIERMRASHGTINFLGYALRGTLASPTQSSEAT</sequence>
<name>A0A517MT58_9BACT</name>
<keyword evidence="2" id="KW-1185">Reference proteome</keyword>
<gene>
    <name evidence="1" type="ORF">HG15A2_13290</name>
</gene>
<protein>
    <submittedName>
        <fullName evidence="1">Uncharacterized protein</fullName>
    </submittedName>
</protein>
<evidence type="ECO:0000313" key="1">
    <source>
        <dbReference type="EMBL" id="QDS98058.1"/>
    </source>
</evidence>
<accession>A0A517MT58</accession>
<dbReference type="RefSeq" id="WP_145058939.1">
    <property type="nucleotide sequence ID" value="NZ_CP036263.1"/>
</dbReference>
<proteinExistence type="predicted"/>